<dbReference type="BioCyc" id="RCHA213810:RUM_RS02290-MONOMER"/>
<feature type="binding site" evidence="13">
    <location>
        <position position="105"/>
    </location>
    <ligand>
        <name>sn-glycerol 3-phosphate</name>
        <dbReference type="ChEBI" id="CHEBI:57597"/>
    </ligand>
</feature>
<evidence type="ECO:0000256" key="7">
    <source>
        <dbReference type="ARBA" id="ARBA00023209"/>
    </source>
</evidence>
<comment type="caution">
    <text evidence="13">Lacks conserved residue(s) required for the propagation of feature annotation.</text>
</comment>
<dbReference type="GO" id="GO:0005975">
    <property type="term" value="P:carbohydrate metabolic process"/>
    <property type="evidence" value="ECO:0007669"/>
    <property type="project" value="InterPro"/>
</dbReference>
<dbReference type="GO" id="GO:0006650">
    <property type="term" value="P:glycerophospholipid metabolic process"/>
    <property type="evidence" value="ECO:0007669"/>
    <property type="project" value="UniProtKB-UniRule"/>
</dbReference>
<feature type="binding site" evidence="13">
    <location>
        <position position="105"/>
    </location>
    <ligand>
        <name>NADPH</name>
        <dbReference type="ChEBI" id="CHEBI:57783"/>
    </ligand>
</feature>
<dbReference type="PIRSF" id="PIRSF000114">
    <property type="entry name" value="Glycerol-3-P_dh"/>
    <property type="match status" value="1"/>
</dbReference>
<dbReference type="NCBIfam" id="NF000942">
    <property type="entry name" value="PRK00094.1-4"/>
    <property type="match status" value="1"/>
</dbReference>
<feature type="binding site" evidence="15">
    <location>
        <position position="105"/>
    </location>
    <ligand>
        <name>substrate</name>
    </ligand>
</feature>
<feature type="binding site" evidence="16">
    <location>
        <position position="82"/>
    </location>
    <ligand>
        <name>NAD(+)</name>
        <dbReference type="ChEBI" id="CHEBI:57540"/>
    </ligand>
</feature>
<dbReference type="Pfam" id="PF01210">
    <property type="entry name" value="NAD_Gly3P_dh_N"/>
    <property type="match status" value="1"/>
</dbReference>
<comment type="similarity">
    <text evidence="1 13 17">Belongs to the NAD-dependent glycerol-3-phosphate dehydrogenase family.</text>
</comment>
<dbReference type="Gene3D" id="3.40.50.720">
    <property type="entry name" value="NAD(P)-binding Rossmann-like Domain"/>
    <property type="match status" value="1"/>
</dbReference>
<feature type="binding site" evidence="13">
    <location>
        <position position="188"/>
    </location>
    <ligand>
        <name>sn-glycerol 3-phosphate</name>
        <dbReference type="ChEBI" id="CHEBI:57597"/>
    </ligand>
</feature>
<dbReference type="InterPro" id="IPR008927">
    <property type="entry name" value="6-PGluconate_DH-like_C_sf"/>
</dbReference>
<dbReference type="PRINTS" id="PR00077">
    <property type="entry name" value="GPDHDRGNASE"/>
</dbReference>
<dbReference type="InterPro" id="IPR036291">
    <property type="entry name" value="NAD(P)-bd_dom_sf"/>
</dbReference>
<evidence type="ECO:0000259" key="18">
    <source>
        <dbReference type="Pfam" id="PF01210"/>
    </source>
</evidence>
<protein>
    <recommendedName>
        <fullName evidence="11 13">Glycerol-3-phosphate dehydrogenase [NAD(P)+]</fullName>
        <ecNumber evidence="10 13">1.1.1.94</ecNumber>
    </recommendedName>
    <alternativeName>
        <fullName evidence="13">NAD(P)(+)-dependent glycerol-3-phosphate dehydrogenase</fullName>
    </alternativeName>
    <alternativeName>
        <fullName evidence="12 13">NAD(P)H-dependent dihydroxyacetone-phosphate reductase</fullName>
    </alternativeName>
</protein>
<dbReference type="KEGG" id="rch:RUM_04740"/>
<dbReference type="GO" id="GO:0051287">
    <property type="term" value="F:NAD binding"/>
    <property type="evidence" value="ECO:0007669"/>
    <property type="project" value="InterPro"/>
</dbReference>
<feature type="binding site" evidence="13">
    <location>
        <position position="135"/>
    </location>
    <ligand>
        <name>sn-glycerol 3-phosphate</name>
        <dbReference type="ChEBI" id="CHEBI:57597"/>
    </ligand>
</feature>
<keyword evidence="3 13" id="KW-0521">NADP</keyword>
<feature type="binding site" evidence="13">
    <location>
        <position position="251"/>
    </location>
    <ligand>
        <name>sn-glycerol 3-phosphate</name>
        <dbReference type="ChEBI" id="CHEBI:57597"/>
    </ligand>
</feature>
<evidence type="ECO:0000256" key="3">
    <source>
        <dbReference type="ARBA" id="ARBA00022857"/>
    </source>
</evidence>
<dbReference type="OrthoDB" id="9812273at2"/>
<dbReference type="HOGENOM" id="CLU_033449_0_2_9"/>
<feature type="binding site" evidence="16">
    <location>
        <position position="137"/>
    </location>
    <ligand>
        <name>NAD(+)</name>
        <dbReference type="ChEBI" id="CHEBI:57540"/>
    </ligand>
</feature>
<dbReference type="InterPro" id="IPR006109">
    <property type="entry name" value="G3P_DH_NAD-dep_C"/>
</dbReference>
<dbReference type="GO" id="GO:0008654">
    <property type="term" value="P:phospholipid biosynthetic process"/>
    <property type="evidence" value="ECO:0007669"/>
    <property type="project" value="UniProtKB-KW"/>
</dbReference>
<dbReference type="SUPFAM" id="SSF51735">
    <property type="entry name" value="NAD(P)-binding Rossmann-fold domains"/>
    <property type="match status" value="1"/>
</dbReference>
<dbReference type="PANTHER" id="PTHR11728">
    <property type="entry name" value="GLYCEROL-3-PHOSPHATE DEHYDROGENASE"/>
    <property type="match status" value="1"/>
</dbReference>
<dbReference type="HAMAP" id="MF_00394">
    <property type="entry name" value="NAD_Glyc3P_dehydrog"/>
    <property type="match status" value="1"/>
</dbReference>
<name>D4LAQ9_RUMC1</name>
<dbReference type="PROSITE" id="PS00957">
    <property type="entry name" value="NAD_G3PDH"/>
    <property type="match status" value="1"/>
</dbReference>
<evidence type="ECO:0000256" key="1">
    <source>
        <dbReference type="ARBA" id="ARBA00011009"/>
    </source>
</evidence>
<organism evidence="20 21">
    <name type="scientific">Ruminococcus champanellensis (strain DSM 18848 / JCM 17042 / KCTC 15320 / 18P13)</name>
    <dbReference type="NCBI Taxonomy" id="213810"/>
    <lineage>
        <taxon>Bacteria</taxon>
        <taxon>Bacillati</taxon>
        <taxon>Bacillota</taxon>
        <taxon>Clostridia</taxon>
        <taxon>Eubacteriales</taxon>
        <taxon>Oscillospiraceae</taxon>
        <taxon>Ruminococcus</taxon>
    </lineage>
</organism>
<evidence type="ECO:0000256" key="17">
    <source>
        <dbReference type="RuleBase" id="RU000437"/>
    </source>
</evidence>
<evidence type="ECO:0000256" key="14">
    <source>
        <dbReference type="PIRSR" id="PIRSR000114-1"/>
    </source>
</evidence>
<dbReference type="EC" id="1.1.1.94" evidence="10 13"/>
<feature type="domain" description="Glycerol-3-phosphate dehydrogenase NAD-dependent N-terminal" evidence="18">
    <location>
        <begin position="3"/>
        <end position="157"/>
    </location>
</feature>
<feature type="binding site" evidence="16">
    <location>
        <position position="252"/>
    </location>
    <ligand>
        <name>NAD(+)</name>
        <dbReference type="ChEBI" id="CHEBI:57540"/>
    </ligand>
</feature>
<keyword evidence="7 13" id="KW-0594">Phospholipid biosynthesis</keyword>
<dbReference type="SUPFAM" id="SSF48179">
    <property type="entry name" value="6-phosphogluconate dehydrogenase C-terminal domain-like"/>
    <property type="match status" value="1"/>
</dbReference>
<accession>D4LAQ9</accession>
<dbReference type="GO" id="GO:0141153">
    <property type="term" value="F:glycerol-3-phosphate dehydrogenase (NADP+) activity"/>
    <property type="evidence" value="ECO:0007669"/>
    <property type="project" value="RHEA"/>
</dbReference>
<dbReference type="GeneID" id="83155298"/>
<dbReference type="AlphaFoldDB" id="D4LAQ9"/>
<dbReference type="Proteomes" id="UP000007054">
    <property type="component" value="Chromosome"/>
</dbReference>
<dbReference type="InterPro" id="IPR013328">
    <property type="entry name" value="6PGD_dom2"/>
</dbReference>
<feature type="binding site" evidence="13">
    <location>
        <position position="277"/>
    </location>
    <ligand>
        <name>NADPH</name>
        <dbReference type="ChEBI" id="CHEBI:57783"/>
    </ligand>
</feature>
<dbReference type="InterPro" id="IPR011128">
    <property type="entry name" value="G3P_DH_NAD-dep_N"/>
</dbReference>
<evidence type="ECO:0000256" key="11">
    <source>
        <dbReference type="ARBA" id="ARBA00069372"/>
    </source>
</evidence>
<sequence length="339" mass="36152">MANITILGSGGFGIGLAVMLHKHGHHITVWSKFQKELDDIRKNGEQVQKLPGVVIPPEIGLSASLECIRGSDLVLFGIPSSFVRSVAREASPYITSDMVVVNTGKGLEEGSMKLLSEVLTEEIPQAAIVVLTGPSHAEEVGRCISTAVVAASKSAAAAAYVQETLSNQCFRIYENDDIVGCELGGALKNIIALCAGICDGLGYGDNTKAALMTRGIHEIARLGVAMGARAATFSGLAGIGDLIVTCTSMHSRNRRAGILIGEGVKPEDAVKQVGTVEGYFCCHVAYKLAQQMGVDMPITEQLYHVLFEGSDVRDALGKLMSRPSRHENEECSYLRDMMN</sequence>
<dbReference type="PANTHER" id="PTHR11728:SF1">
    <property type="entry name" value="GLYCEROL-3-PHOSPHATE DEHYDROGENASE [NAD(+)] 2, CHLOROPLASTIC"/>
    <property type="match status" value="1"/>
</dbReference>
<feature type="active site" description="Proton acceptor" evidence="13 14">
    <location>
        <position position="188"/>
    </location>
</feature>
<keyword evidence="5 13" id="KW-0520">NAD</keyword>
<reference evidence="20 21" key="1">
    <citation type="submission" date="2010-03" db="EMBL/GenBank/DDBJ databases">
        <title>The genome sequence of Ruminococcus sp. 18P13.</title>
        <authorList>
            <consortium name="metaHIT consortium -- http://www.metahit.eu/"/>
            <person name="Pajon A."/>
            <person name="Turner K."/>
            <person name="Parkhill J."/>
            <person name="Bernalier A."/>
        </authorList>
    </citation>
    <scope>NUCLEOTIDE SEQUENCE [LARGE SCALE GENOMIC DNA]</scope>
    <source>
        <strain evidence="21">DSM 18848 / JCM 17042 / 18P13</strain>
    </source>
</reference>
<comment type="pathway">
    <text evidence="13">Membrane lipid metabolism; glycerophospholipid metabolism.</text>
</comment>
<feature type="binding site" evidence="16">
    <location>
        <begin position="8"/>
        <end position="13"/>
    </location>
    <ligand>
        <name>NAD(+)</name>
        <dbReference type="ChEBI" id="CHEBI:57540"/>
    </ligand>
</feature>
<comment type="function">
    <text evidence="13">Catalyzes the reduction of the glycolytic intermediate dihydroxyacetone phosphate (DHAP) to sn-glycerol 3-phosphate (G3P), the key precursor for phospholipid synthesis.</text>
</comment>
<dbReference type="GO" id="GO:0141152">
    <property type="term" value="F:glycerol-3-phosphate dehydrogenase (NAD+) activity"/>
    <property type="evidence" value="ECO:0007669"/>
    <property type="project" value="RHEA"/>
</dbReference>
<dbReference type="STRING" id="213810.RUM_04740"/>
<evidence type="ECO:0000313" key="21">
    <source>
        <dbReference type="Proteomes" id="UP000007054"/>
    </source>
</evidence>
<feature type="binding site" evidence="13">
    <location>
        <position position="241"/>
    </location>
    <ligand>
        <name>sn-glycerol 3-phosphate</name>
        <dbReference type="ChEBI" id="CHEBI:57597"/>
    </ligand>
</feature>
<evidence type="ECO:0000256" key="16">
    <source>
        <dbReference type="PIRSR" id="PIRSR000114-3"/>
    </source>
</evidence>
<comment type="catalytic activity">
    <reaction evidence="13">
        <text>sn-glycerol 3-phosphate + NAD(+) = dihydroxyacetone phosphate + NADH + H(+)</text>
        <dbReference type="Rhea" id="RHEA:11092"/>
        <dbReference type="ChEBI" id="CHEBI:15378"/>
        <dbReference type="ChEBI" id="CHEBI:57540"/>
        <dbReference type="ChEBI" id="CHEBI:57597"/>
        <dbReference type="ChEBI" id="CHEBI:57642"/>
        <dbReference type="ChEBI" id="CHEBI:57945"/>
        <dbReference type="EC" id="1.1.1.94"/>
    </reaction>
</comment>
<dbReference type="Gene3D" id="1.10.1040.10">
    <property type="entry name" value="N-(1-d-carboxylethyl)-l-norvaline Dehydrogenase, domain 2"/>
    <property type="match status" value="1"/>
</dbReference>
<dbReference type="Pfam" id="PF07479">
    <property type="entry name" value="NAD_Gly3P_dh_C"/>
    <property type="match status" value="1"/>
</dbReference>
<feature type="domain" description="Glycerol-3-phosphate dehydrogenase NAD-dependent C-terminal" evidence="19">
    <location>
        <begin position="177"/>
        <end position="316"/>
    </location>
</feature>
<dbReference type="NCBIfam" id="NF000940">
    <property type="entry name" value="PRK00094.1-2"/>
    <property type="match status" value="1"/>
</dbReference>
<dbReference type="FunFam" id="1.10.1040.10:FF:000001">
    <property type="entry name" value="Glycerol-3-phosphate dehydrogenase [NAD(P)+]"/>
    <property type="match status" value="1"/>
</dbReference>
<keyword evidence="6 13" id="KW-0443">Lipid metabolism</keyword>
<gene>
    <name evidence="13" type="primary">gpsA</name>
    <name evidence="20" type="ordered locus">RUM_04740</name>
</gene>
<dbReference type="EMBL" id="FP929052">
    <property type="protein sequence ID" value="CBL16704.1"/>
    <property type="molecule type" value="Genomic_DNA"/>
</dbReference>
<comment type="catalytic activity">
    <reaction evidence="9">
        <text>sn-glycerol 3-phosphate + NADP(+) = dihydroxyacetone phosphate + NADPH + H(+)</text>
        <dbReference type="Rhea" id="RHEA:11096"/>
        <dbReference type="ChEBI" id="CHEBI:15378"/>
        <dbReference type="ChEBI" id="CHEBI:57597"/>
        <dbReference type="ChEBI" id="CHEBI:57642"/>
        <dbReference type="ChEBI" id="CHEBI:57783"/>
        <dbReference type="ChEBI" id="CHEBI:58349"/>
        <dbReference type="EC" id="1.1.1.94"/>
    </reaction>
    <physiologicalReaction direction="right-to-left" evidence="9">
        <dbReference type="Rhea" id="RHEA:11098"/>
    </physiologicalReaction>
</comment>
<feature type="binding site" evidence="13">
    <location>
        <position position="32"/>
    </location>
    <ligand>
        <name>NADPH</name>
        <dbReference type="ChEBI" id="CHEBI:57783"/>
    </ligand>
</feature>
<evidence type="ECO:0000256" key="15">
    <source>
        <dbReference type="PIRSR" id="PIRSR000114-2"/>
    </source>
</evidence>
<keyword evidence="8 13" id="KW-1208">Phospholipid metabolism</keyword>
<evidence type="ECO:0000256" key="4">
    <source>
        <dbReference type="ARBA" id="ARBA00023002"/>
    </source>
</evidence>
<evidence type="ECO:0000256" key="13">
    <source>
        <dbReference type="HAMAP-Rule" id="MF_00394"/>
    </source>
</evidence>
<keyword evidence="13" id="KW-0963">Cytoplasm</keyword>
<proteinExistence type="inferred from homology"/>
<evidence type="ECO:0000256" key="10">
    <source>
        <dbReference type="ARBA" id="ARBA00066687"/>
    </source>
</evidence>
<evidence type="ECO:0000259" key="19">
    <source>
        <dbReference type="Pfam" id="PF07479"/>
    </source>
</evidence>
<dbReference type="GO" id="GO:0046167">
    <property type="term" value="P:glycerol-3-phosphate biosynthetic process"/>
    <property type="evidence" value="ECO:0007669"/>
    <property type="project" value="UniProtKB-UniRule"/>
</dbReference>
<dbReference type="GO" id="GO:0005829">
    <property type="term" value="C:cytosol"/>
    <property type="evidence" value="ECO:0007669"/>
    <property type="project" value="TreeGrafter"/>
</dbReference>
<keyword evidence="13" id="KW-0547">Nucleotide-binding</keyword>
<evidence type="ECO:0000256" key="9">
    <source>
        <dbReference type="ARBA" id="ARBA00052716"/>
    </source>
</evidence>
<evidence type="ECO:0000256" key="12">
    <source>
        <dbReference type="ARBA" id="ARBA00080511"/>
    </source>
</evidence>
<feature type="binding site" evidence="13">
    <location>
        <position position="252"/>
    </location>
    <ligand>
        <name>NADPH</name>
        <dbReference type="ChEBI" id="CHEBI:57783"/>
    </ligand>
</feature>
<evidence type="ECO:0000313" key="20">
    <source>
        <dbReference type="EMBL" id="CBL16704.1"/>
    </source>
</evidence>
<evidence type="ECO:0000256" key="6">
    <source>
        <dbReference type="ARBA" id="ARBA00023098"/>
    </source>
</evidence>
<keyword evidence="21" id="KW-1185">Reference proteome</keyword>
<dbReference type="RefSeq" id="WP_015557611.1">
    <property type="nucleotide sequence ID" value="NC_021039.1"/>
</dbReference>
<feature type="binding site" evidence="13">
    <location>
        <position position="133"/>
    </location>
    <ligand>
        <name>sn-glycerol 3-phosphate</name>
        <dbReference type="ChEBI" id="CHEBI:57597"/>
    </ligand>
</feature>
<dbReference type="InterPro" id="IPR006168">
    <property type="entry name" value="G3P_DH_NAD-dep"/>
</dbReference>
<feature type="binding site" evidence="13">
    <location>
        <position position="137"/>
    </location>
    <ligand>
        <name>NADPH</name>
        <dbReference type="ChEBI" id="CHEBI:57783"/>
    </ligand>
</feature>
<dbReference type="FunFam" id="3.40.50.720:FF:000019">
    <property type="entry name" value="Glycerol-3-phosphate dehydrogenase [NAD(P)+]"/>
    <property type="match status" value="1"/>
</dbReference>
<dbReference type="GO" id="GO:0046168">
    <property type="term" value="P:glycerol-3-phosphate catabolic process"/>
    <property type="evidence" value="ECO:0007669"/>
    <property type="project" value="InterPro"/>
</dbReference>
<evidence type="ECO:0000256" key="2">
    <source>
        <dbReference type="ARBA" id="ARBA00022516"/>
    </source>
</evidence>
<dbReference type="PATRIC" id="fig|213810.4.peg.380"/>
<keyword evidence="4 13" id="KW-0560">Oxidoreductase</keyword>
<dbReference type="UniPathway" id="UPA00940"/>
<feature type="binding site" evidence="13">
    <location>
        <position position="253"/>
    </location>
    <ligand>
        <name>sn-glycerol 3-phosphate</name>
        <dbReference type="ChEBI" id="CHEBI:57597"/>
    </ligand>
</feature>
<evidence type="ECO:0000256" key="8">
    <source>
        <dbReference type="ARBA" id="ARBA00023264"/>
    </source>
</evidence>
<comment type="subcellular location">
    <subcellularLocation>
        <location evidence="13">Cytoplasm</location>
    </subcellularLocation>
</comment>
<feature type="binding site" evidence="13">
    <location>
        <position position="12"/>
    </location>
    <ligand>
        <name>NADPH</name>
        <dbReference type="ChEBI" id="CHEBI:57783"/>
    </ligand>
</feature>
<feature type="binding site" evidence="15">
    <location>
        <begin position="252"/>
        <end position="253"/>
    </location>
    <ligand>
        <name>substrate</name>
    </ligand>
</feature>
<evidence type="ECO:0000256" key="5">
    <source>
        <dbReference type="ARBA" id="ARBA00023027"/>
    </source>
</evidence>
<feature type="binding site" evidence="13">
    <location>
        <position position="252"/>
    </location>
    <ligand>
        <name>sn-glycerol 3-phosphate</name>
        <dbReference type="ChEBI" id="CHEBI:57597"/>
    </ligand>
</feature>
<keyword evidence="2 13" id="KW-0444">Lipid biosynthesis</keyword>